<dbReference type="PANTHER" id="PTHR24271">
    <property type="entry name" value="KALLIKREIN-RELATED"/>
    <property type="match status" value="1"/>
</dbReference>
<evidence type="ECO:0000313" key="3">
    <source>
        <dbReference type="Ensembl" id="ENSEASP00005017739.1"/>
    </source>
</evidence>
<dbReference type="GO" id="GO:0005737">
    <property type="term" value="C:cytoplasm"/>
    <property type="evidence" value="ECO:0007669"/>
    <property type="project" value="TreeGrafter"/>
</dbReference>
<proteinExistence type="predicted"/>
<dbReference type="AlphaFoldDB" id="A0A8C4LWQ1"/>
<organism evidence="3">
    <name type="scientific">Equus asinus asinus</name>
    <dbReference type="NCBI Taxonomy" id="83772"/>
    <lineage>
        <taxon>Eukaryota</taxon>
        <taxon>Metazoa</taxon>
        <taxon>Chordata</taxon>
        <taxon>Craniata</taxon>
        <taxon>Vertebrata</taxon>
        <taxon>Euteleostomi</taxon>
        <taxon>Mammalia</taxon>
        <taxon>Eutheria</taxon>
        <taxon>Laurasiatheria</taxon>
        <taxon>Perissodactyla</taxon>
        <taxon>Equidae</taxon>
        <taxon>Equus</taxon>
    </lineage>
</organism>
<keyword evidence="1" id="KW-1015">Disulfide bond</keyword>
<dbReference type="InterPro" id="IPR043504">
    <property type="entry name" value="Peptidase_S1_PA_chymotrypsin"/>
</dbReference>
<feature type="domain" description="Peptidase S1" evidence="2">
    <location>
        <begin position="41"/>
        <end position="259"/>
    </location>
</feature>
<dbReference type="SMART" id="SM00020">
    <property type="entry name" value="Tryp_SPc"/>
    <property type="match status" value="1"/>
</dbReference>
<accession>A0A8C4LWQ1</accession>
<dbReference type="InterPro" id="IPR009003">
    <property type="entry name" value="Peptidase_S1_PA"/>
</dbReference>
<name>A0A8C4LWQ1_EQUAS</name>
<dbReference type="Gene3D" id="2.40.10.10">
    <property type="entry name" value="Trypsin-like serine proteases"/>
    <property type="match status" value="2"/>
</dbReference>
<dbReference type="GO" id="GO:0004252">
    <property type="term" value="F:serine-type endopeptidase activity"/>
    <property type="evidence" value="ECO:0007669"/>
    <property type="project" value="InterPro"/>
</dbReference>
<protein>
    <submittedName>
        <fullName evidence="3">Cathepsin G</fullName>
    </submittedName>
</protein>
<dbReference type="CDD" id="cd00190">
    <property type="entry name" value="Tryp_SPc"/>
    <property type="match status" value="1"/>
</dbReference>
<dbReference type="InterPro" id="IPR001314">
    <property type="entry name" value="Peptidase_S1A"/>
</dbReference>
<sequence>MKPTTPAGGWDCEFGPPPPYFLPVSGAKSLAGGAPAATWEIIGGQEARPHSHPYMAYLLTQTPVGLGTCGGFLVREDFVLTADLPGPINVILGAHNIERLESTQQRISVLRAIRHPEYDQQTNLNDIMLLQLAFSHCGGSISSWDHGGGSRPSPGTKCTVAGWGLVGPYARTDVLQDVRLRVQRDQECSDRFDFYTRQTQICVWDPRKRKSTFLGDTGGPLMCQQEAKGIVSYVNRMGAPPAVFTSISSFLPWIRRTMRRFNQWGQTETPRD</sequence>
<dbReference type="InterPro" id="IPR001254">
    <property type="entry name" value="Trypsin_dom"/>
</dbReference>
<evidence type="ECO:0000259" key="2">
    <source>
        <dbReference type="PROSITE" id="PS50240"/>
    </source>
</evidence>
<dbReference type="SUPFAM" id="SSF50494">
    <property type="entry name" value="Trypsin-like serine proteases"/>
    <property type="match status" value="1"/>
</dbReference>
<evidence type="ECO:0000256" key="1">
    <source>
        <dbReference type="ARBA" id="ARBA00023157"/>
    </source>
</evidence>
<dbReference type="FunFam" id="2.40.10.10:FF:000005">
    <property type="entry name" value="Serine protease 37"/>
    <property type="match status" value="1"/>
</dbReference>
<gene>
    <name evidence="3" type="primary">CTSG</name>
</gene>
<dbReference type="Ensembl" id="ENSEAST00005019260.1">
    <property type="protein sequence ID" value="ENSEASP00005017739.1"/>
    <property type="gene ID" value="ENSEASG00005012264.1"/>
</dbReference>
<dbReference type="PANTHER" id="PTHR24271:SF13">
    <property type="entry name" value="CATHEPSIN G"/>
    <property type="match status" value="1"/>
</dbReference>
<reference evidence="3" key="1">
    <citation type="submission" date="2023-03" db="UniProtKB">
        <authorList>
            <consortium name="Ensembl"/>
        </authorList>
    </citation>
    <scope>IDENTIFICATION</scope>
</reference>
<dbReference type="PRINTS" id="PR00722">
    <property type="entry name" value="CHYMOTRYPSIN"/>
</dbReference>
<dbReference type="PROSITE" id="PS50240">
    <property type="entry name" value="TRYPSIN_DOM"/>
    <property type="match status" value="1"/>
</dbReference>
<dbReference type="GO" id="GO:0006508">
    <property type="term" value="P:proteolysis"/>
    <property type="evidence" value="ECO:0007669"/>
    <property type="project" value="InterPro"/>
</dbReference>
<dbReference type="Pfam" id="PF00089">
    <property type="entry name" value="Trypsin"/>
    <property type="match status" value="1"/>
</dbReference>